<dbReference type="Pfam" id="PF03372">
    <property type="entry name" value="Exo_endo_phos"/>
    <property type="match status" value="1"/>
</dbReference>
<evidence type="ECO:0000259" key="3">
    <source>
        <dbReference type="Pfam" id="PF03372"/>
    </source>
</evidence>
<organism evidence="4 5">
    <name type="scientific">Mycena belliarum</name>
    <dbReference type="NCBI Taxonomy" id="1033014"/>
    <lineage>
        <taxon>Eukaryota</taxon>
        <taxon>Fungi</taxon>
        <taxon>Dikarya</taxon>
        <taxon>Basidiomycota</taxon>
        <taxon>Agaricomycotina</taxon>
        <taxon>Agaricomycetes</taxon>
        <taxon>Agaricomycetidae</taxon>
        <taxon>Agaricales</taxon>
        <taxon>Marasmiineae</taxon>
        <taxon>Mycenaceae</taxon>
        <taxon>Mycena</taxon>
    </lineage>
</organism>
<sequence>MNAQNRGRPKPPVRKRIRKRTKGWIKVATLNMRGRYHLGQDKWLRINQIMRDKKIGILATQETHLSQDEAENINKIFEKRLQVFASIDPDHPNAKGVAIVINKEISNIQGIKTEELVPGRALHMTIPWHGESKLTIVAAYAPNDPVENATFLDILELKMRSRPKPEIVLGDFNMVEDAIDRLPHHKDPNIVTEAMLNLKAKLHLQDGWRQTYPDTKGYTFLQPATGSQSRIDRILVTDNILRNSLDWRFESSGLHTDHQLLSMKYADPKMPFIGKGRWVLPLHLLKDKTVMDKVYALGKETEARLEAAKINRTAEENPQTIFKQFKDQIGSLFRDRAKVVIPKMEQEIKEMNKKLNNILNNPNMGEEERKTESAALQAKIDATERTRNAKIRDNTAARVRLEGESTATKFWTSMNKEKKPRDTTSSLQIPGSDPPVYETRSDKMAELARDFHDNLQSEGLVSPAEQEEAETTALKNIKRLSQQNKAKLSQYLKRAEVARVLHRLPNGKAPGIDGIVHELWKALHKNYEGSKNQDEKPMDIAKILTDVYNDIEEHGTHPETDFAEGWMCLLHKKNDKRNVSNYRPITLLNTDYKIFTKALSIKL</sequence>
<dbReference type="PANTHER" id="PTHR19446">
    <property type="entry name" value="REVERSE TRANSCRIPTASES"/>
    <property type="match status" value="1"/>
</dbReference>
<evidence type="ECO:0000313" key="4">
    <source>
        <dbReference type="EMBL" id="KAJ7077990.1"/>
    </source>
</evidence>
<protein>
    <submittedName>
        <fullName evidence="4">Endonuclease/exonuclease/phosphatase</fullName>
    </submittedName>
</protein>
<gene>
    <name evidence="4" type="ORF">B0H15DRAFT_789214</name>
</gene>
<dbReference type="InterPro" id="IPR036691">
    <property type="entry name" value="Endo/exonu/phosph_ase_sf"/>
</dbReference>
<feature type="non-terminal residue" evidence="4">
    <location>
        <position position="603"/>
    </location>
</feature>
<feature type="coiled-coil region" evidence="1">
    <location>
        <begin position="334"/>
        <end position="361"/>
    </location>
</feature>
<evidence type="ECO:0000256" key="2">
    <source>
        <dbReference type="SAM" id="MobiDB-lite"/>
    </source>
</evidence>
<keyword evidence="4" id="KW-0255">Endonuclease</keyword>
<keyword evidence="4" id="KW-0540">Nuclease</keyword>
<reference evidence="4" key="1">
    <citation type="submission" date="2023-03" db="EMBL/GenBank/DDBJ databases">
        <title>Massive genome expansion in bonnet fungi (Mycena s.s.) driven by repeated elements and novel gene families across ecological guilds.</title>
        <authorList>
            <consortium name="Lawrence Berkeley National Laboratory"/>
            <person name="Harder C.B."/>
            <person name="Miyauchi S."/>
            <person name="Viragh M."/>
            <person name="Kuo A."/>
            <person name="Thoen E."/>
            <person name="Andreopoulos B."/>
            <person name="Lu D."/>
            <person name="Skrede I."/>
            <person name="Drula E."/>
            <person name="Henrissat B."/>
            <person name="Morin E."/>
            <person name="Kohler A."/>
            <person name="Barry K."/>
            <person name="LaButti K."/>
            <person name="Morin E."/>
            <person name="Salamov A."/>
            <person name="Lipzen A."/>
            <person name="Mereny Z."/>
            <person name="Hegedus B."/>
            <person name="Baldrian P."/>
            <person name="Stursova M."/>
            <person name="Weitz H."/>
            <person name="Taylor A."/>
            <person name="Grigoriev I.V."/>
            <person name="Nagy L.G."/>
            <person name="Martin F."/>
            <person name="Kauserud H."/>
        </authorList>
    </citation>
    <scope>NUCLEOTIDE SEQUENCE</scope>
    <source>
        <strain evidence="4">CBHHK173m</strain>
    </source>
</reference>
<evidence type="ECO:0000313" key="5">
    <source>
        <dbReference type="Proteomes" id="UP001222325"/>
    </source>
</evidence>
<dbReference type="Gene3D" id="3.60.10.10">
    <property type="entry name" value="Endonuclease/exonuclease/phosphatase"/>
    <property type="match status" value="1"/>
</dbReference>
<feature type="domain" description="Endonuclease/exonuclease/phosphatase" evidence="3">
    <location>
        <begin position="28"/>
        <end position="242"/>
    </location>
</feature>
<comment type="caution">
    <text evidence="4">The sequence shown here is derived from an EMBL/GenBank/DDBJ whole genome shotgun (WGS) entry which is preliminary data.</text>
</comment>
<keyword evidence="1" id="KW-0175">Coiled coil</keyword>
<dbReference type="AlphaFoldDB" id="A0AAD6TSD0"/>
<evidence type="ECO:0000256" key="1">
    <source>
        <dbReference type="SAM" id="Coils"/>
    </source>
</evidence>
<name>A0AAD6TSD0_9AGAR</name>
<dbReference type="GO" id="GO:0004519">
    <property type="term" value="F:endonuclease activity"/>
    <property type="evidence" value="ECO:0007669"/>
    <property type="project" value="UniProtKB-KW"/>
</dbReference>
<accession>A0AAD6TSD0</accession>
<dbReference type="CDD" id="cd09076">
    <property type="entry name" value="L1-EN"/>
    <property type="match status" value="1"/>
</dbReference>
<feature type="region of interest" description="Disordered" evidence="2">
    <location>
        <begin position="412"/>
        <end position="438"/>
    </location>
</feature>
<keyword evidence="5" id="KW-1185">Reference proteome</keyword>
<dbReference type="InterPro" id="IPR005135">
    <property type="entry name" value="Endo/exonuclease/phosphatase"/>
</dbReference>
<proteinExistence type="predicted"/>
<dbReference type="SUPFAM" id="SSF56219">
    <property type="entry name" value="DNase I-like"/>
    <property type="match status" value="1"/>
</dbReference>
<dbReference type="EMBL" id="JARJCN010000069">
    <property type="protein sequence ID" value="KAJ7077990.1"/>
    <property type="molecule type" value="Genomic_DNA"/>
</dbReference>
<dbReference type="Proteomes" id="UP001222325">
    <property type="component" value="Unassembled WGS sequence"/>
</dbReference>
<keyword evidence="4" id="KW-0378">Hydrolase</keyword>